<sequence length="159" mass="17208">MTIDDFFGATAEDDTIDARTLMSAPVLTVGRDVSVLNAAEAMLRTGFTTVPAVDEHGRLIKLVTEDAVARAYLVQSWADRGPSDEKALLEERGSRVVDFAAPPISVAPDASLTEVTETMVRAQLRAVPVVEHHRPIGIVSWRDILSAIVARSTTRSNPK</sequence>
<comment type="caution">
    <text evidence="4">The sequence shown here is derived from an EMBL/GenBank/DDBJ whole genome shotgun (WGS) entry which is preliminary data.</text>
</comment>
<evidence type="ECO:0000313" key="4">
    <source>
        <dbReference type="EMBL" id="MBJ8341309.1"/>
    </source>
</evidence>
<dbReference type="AlphaFoldDB" id="A0A934U592"/>
<protein>
    <submittedName>
        <fullName evidence="4">CBS domain-containing protein</fullName>
    </submittedName>
</protein>
<keyword evidence="5" id="KW-1185">Reference proteome</keyword>
<dbReference type="SUPFAM" id="SSF54631">
    <property type="entry name" value="CBS-domain pair"/>
    <property type="match status" value="1"/>
</dbReference>
<feature type="domain" description="CBS" evidence="3">
    <location>
        <begin position="22"/>
        <end position="80"/>
    </location>
</feature>
<dbReference type="Gene3D" id="3.10.580.10">
    <property type="entry name" value="CBS-domain"/>
    <property type="match status" value="1"/>
</dbReference>
<evidence type="ECO:0000256" key="2">
    <source>
        <dbReference type="PROSITE-ProRule" id="PRU00703"/>
    </source>
</evidence>
<evidence type="ECO:0000256" key="1">
    <source>
        <dbReference type="ARBA" id="ARBA00023122"/>
    </source>
</evidence>
<feature type="domain" description="CBS" evidence="3">
    <location>
        <begin position="99"/>
        <end position="155"/>
    </location>
</feature>
<dbReference type="PROSITE" id="PS51371">
    <property type="entry name" value="CBS"/>
    <property type="match status" value="2"/>
</dbReference>
<evidence type="ECO:0000313" key="5">
    <source>
        <dbReference type="Proteomes" id="UP000655868"/>
    </source>
</evidence>
<proteinExistence type="predicted"/>
<organism evidence="4 5">
    <name type="scientific">Antrihabitans stalagmiti</name>
    <dbReference type="NCBI Taxonomy" id="2799499"/>
    <lineage>
        <taxon>Bacteria</taxon>
        <taxon>Bacillati</taxon>
        <taxon>Actinomycetota</taxon>
        <taxon>Actinomycetes</taxon>
        <taxon>Mycobacteriales</taxon>
        <taxon>Nocardiaceae</taxon>
        <taxon>Antrihabitans</taxon>
    </lineage>
</organism>
<dbReference type="PANTHER" id="PTHR43080">
    <property type="entry name" value="CBS DOMAIN-CONTAINING PROTEIN CBSX3, MITOCHONDRIAL"/>
    <property type="match status" value="1"/>
</dbReference>
<dbReference type="InterPro" id="IPR051257">
    <property type="entry name" value="Diverse_CBS-Domain"/>
</dbReference>
<name>A0A934U592_9NOCA</name>
<keyword evidence="1 2" id="KW-0129">CBS domain</keyword>
<dbReference type="PANTHER" id="PTHR43080:SF26">
    <property type="entry name" value="REGULATORY PROTEIN"/>
    <property type="match status" value="1"/>
</dbReference>
<dbReference type="Proteomes" id="UP000655868">
    <property type="component" value="Unassembled WGS sequence"/>
</dbReference>
<reference evidence="4" key="1">
    <citation type="submission" date="2020-12" db="EMBL/GenBank/DDBJ databases">
        <title>Antrihabitans popcorni sp. nov. and Antrihabitans auranticaus sp. nov., isolated from a larva cave.</title>
        <authorList>
            <person name="Lee S.D."/>
            <person name="Kim I.S."/>
        </authorList>
    </citation>
    <scope>NUCLEOTIDE SEQUENCE</scope>
    <source>
        <strain evidence="4">YC3-6</strain>
    </source>
</reference>
<dbReference type="Pfam" id="PF00571">
    <property type="entry name" value="CBS"/>
    <property type="match status" value="2"/>
</dbReference>
<gene>
    <name evidence="4" type="ORF">JGU71_20705</name>
</gene>
<dbReference type="SMART" id="SM00116">
    <property type="entry name" value="CBS"/>
    <property type="match status" value="2"/>
</dbReference>
<dbReference type="InterPro" id="IPR046342">
    <property type="entry name" value="CBS_dom_sf"/>
</dbReference>
<dbReference type="EMBL" id="JAEMNV010000007">
    <property type="protein sequence ID" value="MBJ8341309.1"/>
    <property type="molecule type" value="Genomic_DNA"/>
</dbReference>
<dbReference type="InterPro" id="IPR000644">
    <property type="entry name" value="CBS_dom"/>
</dbReference>
<dbReference type="RefSeq" id="WP_199706196.1">
    <property type="nucleotide sequence ID" value="NZ_JAEMNV010000007.1"/>
</dbReference>
<evidence type="ECO:0000259" key="3">
    <source>
        <dbReference type="PROSITE" id="PS51371"/>
    </source>
</evidence>
<accession>A0A934U592</accession>